<dbReference type="Pfam" id="PF00069">
    <property type="entry name" value="Pkinase"/>
    <property type="match status" value="1"/>
</dbReference>
<dbReference type="PANTHER" id="PTHR24356">
    <property type="entry name" value="SERINE/THREONINE-PROTEIN KINASE"/>
    <property type="match status" value="1"/>
</dbReference>
<dbReference type="PROSITE" id="PS00108">
    <property type="entry name" value="PROTEIN_KINASE_ST"/>
    <property type="match status" value="1"/>
</dbReference>
<accession>A0A1R2CLF7</accession>
<evidence type="ECO:0000256" key="3">
    <source>
        <dbReference type="ARBA" id="ARBA00022679"/>
    </source>
</evidence>
<evidence type="ECO:0000313" key="13">
    <source>
        <dbReference type="EMBL" id="OMJ89848.1"/>
    </source>
</evidence>
<evidence type="ECO:0000313" key="14">
    <source>
        <dbReference type="Proteomes" id="UP000187209"/>
    </source>
</evidence>
<protein>
    <recommendedName>
        <fullName evidence="1">non-specific serine/threonine protein kinase</fullName>
        <ecNumber evidence="1">2.7.11.1</ecNumber>
    </recommendedName>
</protein>
<feature type="domain" description="Protein kinase" evidence="11">
    <location>
        <begin position="20"/>
        <end position="278"/>
    </location>
</feature>
<evidence type="ECO:0000256" key="2">
    <source>
        <dbReference type="ARBA" id="ARBA00022527"/>
    </source>
</evidence>
<evidence type="ECO:0000256" key="9">
    <source>
        <dbReference type="PROSITE-ProRule" id="PRU10141"/>
    </source>
</evidence>
<reference evidence="13 14" key="1">
    <citation type="submission" date="2016-11" db="EMBL/GenBank/DDBJ databases">
        <title>The macronuclear genome of Stentor coeruleus: a giant cell with tiny introns.</title>
        <authorList>
            <person name="Slabodnick M."/>
            <person name="Ruby J.G."/>
            <person name="Reiff S.B."/>
            <person name="Swart E.C."/>
            <person name="Gosai S."/>
            <person name="Prabakaran S."/>
            <person name="Witkowska E."/>
            <person name="Larue G.E."/>
            <person name="Fisher S."/>
            <person name="Freeman R.M."/>
            <person name="Gunawardena J."/>
            <person name="Chu W."/>
            <person name="Stover N.A."/>
            <person name="Gregory B.D."/>
            <person name="Nowacki M."/>
            <person name="Derisi J."/>
            <person name="Roy S.W."/>
            <person name="Marshall W.F."/>
            <person name="Sood P."/>
        </authorList>
    </citation>
    <scope>NUCLEOTIDE SEQUENCE [LARGE SCALE GENOMIC DNA]</scope>
    <source>
        <strain evidence="13">WM001</strain>
    </source>
</reference>
<organism evidence="13 14">
    <name type="scientific">Stentor coeruleus</name>
    <dbReference type="NCBI Taxonomy" id="5963"/>
    <lineage>
        <taxon>Eukaryota</taxon>
        <taxon>Sar</taxon>
        <taxon>Alveolata</taxon>
        <taxon>Ciliophora</taxon>
        <taxon>Postciliodesmatophora</taxon>
        <taxon>Heterotrichea</taxon>
        <taxon>Heterotrichida</taxon>
        <taxon>Stentoridae</taxon>
        <taxon>Stentor</taxon>
    </lineage>
</organism>
<sequence>MGNAGLTEIIKPSQLSRSDFDFQYAIGRGGFGKVWIVEFRGDHQIYAMKEMMKLRIVSKQSVNSVLNEQKLLSVLRHPFLVNMKFAFQDRENLYLAMDLMKGGDLRYHINQQERLSEEQTKFFAACIVTGLEYLHVNSIIHRDIKPENLVLDSKGYLRITDFGIARIISSDNSRDTSGTPGYMAPEVLNRQRHGIAVDYFALGVIVYEFMTGRRPYLGRSRKEIKEHIMARQARLVKSQVPEGWSLEAVDFVNKLLERKPEERLGSGGPYEIKNHVWLRDFPWKQLLEKKIDSPFKPKEDVNFDPRVLVNWKEDLDYTIDFSTIQPLFKKYYFDWRETKNKPNETTLKAKIEDLN</sequence>
<dbReference type="PROSITE" id="PS50011">
    <property type="entry name" value="PROTEIN_KINASE_DOM"/>
    <property type="match status" value="1"/>
</dbReference>
<keyword evidence="6 9" id="KW-0067">ATP-binding</keyword>
<evidence type="ECO:0000256" key="5">
    <source>
        <dbReference type="ARBA" id="ARBA00022777"/>
    </source>
</evidence>
<comment type="caution">
    <text evidence="13">The sequence shown here is derived from an EMBL/GenBank/DDBJ whole genome shotgun (WGS) entry which is preliminary data.</text>
</comment>
<evidence type="ECO:0000256" key="1">
    <source>
        <dbReference type="ARBA" id="ARBA00012513"/>
    </source>
</evidence>
<comment type="similarity">
    <text evidence="10">Belongs to the protein kinase superfamily.</text>
</comment>
<dbReference type="GO" id="GO:0005524">
    <property type="term" value="F:ATP binding"/>
    <property type="evidence" value="ECO:0007669"/>
    <property type="project" value="UniProtKB-UniRule"/>
</dbReference>
<dbReference type="InterPro" id="IPR000719">
    <property type="entry name" value="Prot_kinase_dom"/>
</dbReference>
<keyword evidence="3" id="KW-0808">Transferase</keyword>
<evidence type="ECO:0000256" key="7">
    <source>
        <dbReference type="ARBA" id="ARBA00047899"/>
    </source>
</evidence>
<dbReference type="SUPFAM" id="SSF56112">
    <property type="entry name" value="Protein kinase-like (PK-like)"/>
    <property type="match status" value="1"/>
</dbReference>
<name>A0A1R2CLF7_9CILI</name>
<dbReference type="EC" id="2.7.11.1" evidence="1"/>
<dbReference type="EMBL" id="MPUH01000116">
    <property type="protein sequence ID" value="OMJ89848.1"/>
    <property type="molecule type" value="Genomic_DNA"/>
</dbReference>
<keyword evidence="2 10" id="KW-0723">Serine/threonine-protein kinase</keyword>
<dbReference type="FunFam" id="1.10.510.10:FF:000454">
    <property type="entry name" value="Uncharacterized protein"/>
    <property type="match status" value="1"/>
</dbReference>
<dbReference type="AlphaFoldDB" id="A0A1R2CLF7"/>
<feature type="binding site" evidence="9">
    <location>
        <position position="49"/>
    </location>
    <ligand>
        <name>ATP</name>
        <dbReference type="ChEBI" id="CHEBI:30616"/>
    </ligand>
</feature>
<dbReference type="PANTHER" id="PTHR24356:SF374">
    <property type="entry name" value="PROTEIN KINASE DOMAIN-CONTAINING PROTEIN"/>
    <property type="match status" value="1"/>
</dbReference>
<keyword evidence="4 9" id="KW-0547">Nucleotide-binding</keyword>
<dbReference type="PROSITE" id="PS00107">
    <property type="entry name" value="PROTEIN_KINASE_ATP"/>
    <property type="match status" value="1"/>
</dbReference>
<evidence type="ECO:0000256" key="4">
    <source>
        <dbReference type="ARBA" id="ARBA00022741"/>
    </source>
</evidence>
<dbReference type="InterPro" id="IPR017441">
    <property type="entry name" value="Protein_kinase_ATP_BS"/>
</dbReference>
<comment type="catalytic activity">
    <reaction evidence="8">
        <text>L-seryl-[protein] + ATP = O-phospho-L-seryl-[protein] + ADP + H(+)</text>
        <dbReference type="Rhea" id="RHEA:17989"/>
        <dbReference type="Rhea" id="RHEA-COMP:9863"/>
        <dbReference type="Rhea" id="RHEA-COMP:11604"/>
        <dbReference type="ChEBI" id="CHEBI:15378"/>
        <dbReference type="ChEBI" id="CHEBI:29999"/>
        <dbReference type="ChEBI" id="CHEBI:30616"/>
        <dbReference type="ChEBI" id="CHEBI:83421"/>
        <dbReference type="ChEBI" id="CHEBI:456216"/>
        <dbReference type="EC" id="2.7.11.1"/>
    </reaction>
</comment>
<dbReference type="InterPro" id="IPR011009">
    <property type="entry name" value="Kinase-like_dom_sf"/>
</dbReference>
<dbReference type="InterPro" id="IPR000961">
    <property type="entry name" value="AGC-kinase_C"/>
</dbReference>
<evidence type="ECO:0000256" key="10">
    <source>
        <dbReference type="RuleBase" id="RU000304"/>
    </source>
</evidence>
<dbReference type="Gene3D" id="3.30.200.20">
    <property type="entry name" value="Phosphorylase Kinase, domain 1"/>
    <property type="match status" value="1"/>
</dbReference>
<dbReference type="GO" id="GO:0004674">
    <property type="term" value="F:protein serine/threonine kinase activity"/>
    <property type="evidence" value="ECO:0007669"/>
    <property type="project" value="UniProtKB-KW"/>
</dbReference>
<proteinExistence type="inferred from homology"/>
<dbReference type="OrthoDB" id="354826at2759"/>
<dbReference type="InterPro" id="IPR008271">
    <property type="entry name" value="Ser/Thr_kinase_AS"/>
</dbReference>
<dbReference type="Proteomes" id="UP000187209">
    <property type="component" value="Unassembled WGS sequence"/>
</dbReference>
<evidence type="ECO:0000256" key="6">
    <source>
        <dbReference type="ARBA" id="ARBA00022840"/>
    </source>
</evidence>
<dbReference type="Gene3D" id="1.10.510.10">
    <property type="entry name" value="Transferase(Phosphotransferase) domain 1"/>
    <property type="match status" value="1"/>
</dbReference>
<evidence type="ECO:0000259" key="11">
    <source>
        <dbReference type="PROSITE" id="PS50011"/>
    </source>
</evidence>
<feature type="domain" description="AGC-kinase C-terminal" evidence="12">
    <location>
        <begin position="279"/>
        <end position="343"/>
    </location>
</feature>
<keyword evidence="5" id="KW-0418">Kinase</keyword>
<dbReference type="SMART" id="SM00220">
    <property type="entry name" value="S_TKc"/>
    <property type="match status" value="1"/>
</dbReference>
<evidence type="ECO:0000259" key="12">
    <source>
        <dbReference type="PROSITE" id="PS51285"/>
    </source>
</evidence>
<keyword evidence="14" id="KW-1185">Reference proteome</keyword>
<evidence type="ECO:0000256" key="8">
    <source>
        <dbReference type="ARBA" id="ARBA00048679"/>
    </source>
</evidence>
<dbReference type="PROSITE" id="PS51285">
    <property type="entry name" value="AGC_KINASE_CTER"/>
    <property type="match status" value="1"/>
</dbReference>
<dbReference type="GO" id="GO:0035556">
    <property type="term" value="P:intracellular signal transduction"/>
    <property type="evidence" value="ECO:0007669"/>
    <property type="project" value="TreeGrafter"/>
</dbReference>
<dbReference type="InterPro" id="IPR050236">
    <property type="entry name" value="Ser_Thr_kinase_AGC"/>
</dbReference>
<gene>
    <name evidence="13" type="ORF">SteCoe_7930</name>
</gene>
<comment type="catalytic activity">
    <reaction evidence="7">
        <text>L-threonyl-[protein] + ATP = O-phospho-L-threonyl-[protein] + ADP + H(+)</text>
        <dbReference type="Rhea" id="RHEA:46608"/>
        <dbReference type="Rhea" id="RHEA-COMP:11060"/>
        <dbReference type="Rhea" id="RHEA-COMP:11605"/>
        <dbReference type="ChEBI" id="CHEBI:15378"/>
        <dbReference type="ChEBI" id="CHEBI:30013"/>
        <dbReference type="ChEBI" id="CHEBI:30616"/>
        <dbReference type="ChEBI" id="CHEBI:61977"/>
        <dbReference type="ChEBI" id="CHEBI:456216"/>
        <dbReference type="EC" id="2.7.11.1"/>
    </reaction>
</comment>